<dbReference type="Gene3D" id="3.40.50.300">
    <property type="entry name" value="P-loop containing nucleotide triphosphate hydrolases"/>
    <property type="match status" value="1"/>
</dbReference>
<gene>
    <name evidence="6" type="primary">ravA_2</name>
    <name evidence="6" type="ORF">CA85_07200</name>
</gene>
<evidence type="ECO:0000313" key="6">
    <source>
        <dbReference type="EMBL" id="TWT75429.1"/>
    </source>
</evidence>
<dbReference type="PANTHER" id="PTHR42759:SF5">
    <property type="entry name" value="METHANOL DEHYDROGENASE REGULATOR"/>
    <property type="match status" value="1"/>
</dbReference>
<dbReference type="FunFam" id="3.40.50.300:FF:000640">
    <property type="entry name" value="MoxR family ATPase"/>
    <property type="match status" value="1"/>
</dbReference>
<dbReference type="PANTHER" id="PTHR42759">
    <property type="entry name" value="MOXR FAMILY PROTEIN"/>
    <property type="match status" value="1"/>
</dbReference>
<dbReference type="GO" id="GO:0016887">
    <property type="term" value="F:ATP hydrolysis activity"/>
    <property type="evidence" value="ECO:0007669"/>
    <property type="project" value="InterPro"/>
</dbReference>
<organism evidence="6 7">
    <name type="scientific">Allorhodopirellula solitaria</name>
    <dbReference type="NCBI Taxonomy" id="2527987"/>
    <lineage>
        <taxon>Bacteria</taxon>
        <taxon>Pseudomonadati</taxon>
        <taxon>Planctomycetota</taxon>
        <taxon>Planctomycetia</taxon>
        <taxon>Pirellulales</taxon>
        <taxon>Pirellulaceae</taxon>
        <taxon>Allorhodopirellula</taxon>
    </lineage>
</organism>
<comment type="caution">
    <text evidence="6">The sequence shown here is derived from an EMBL/GenBank/DDBJ whole genome shotgun (WGS) entry which is preliminary data.</text>
</comment>
<evidence type="ECO:0000313" key="7">
    <source>
        <dbReference type="Proteomes" id="UP000318053"/>
    </source>
</evidence>
<dbReference type="InterPro" id="IPR027417">
    <property type="entry name" value="P-loop_NTPase"/>
</dbReference>
<protein>
    <submittedName>
        <fullName evidence="6">ATPase RavA</fullName>
        <ecNumber evidence="6">3.6.3.-</ecNumber>
    </submittedName>
</protein>
<dbReference type="EC" id="3.6.3.-" evidence="6"/>
<dbReference type="InterPro" id="IPR011703">
    <property type="entry name" value="ATPase_AAA-3"/>
</dbReference>
<dbReference type="InterPro" id="IPR050764">
    <property type="entry name" value="CbbQ/NirQ/NorQ/GpvN"/>
</dbReference>
<reference evidence="6 7" key="1">
    <citation type="submission" date="2019-02" db="EMBL/GenBank/DDBJ databases">
        <title>Deep-cultivation of Planctomycetes and their phenomic and genomic characterization uncovers novel biology.</title>
        <authorList>
            <person name="Wiegand S."/>
            <person name="Jogler M."/>
            <person name="Boedeker C."/>
            <person name="Pinto D."/>
            <person name="Vollmers J."/>
            <person name="Rivas-Marin E."/>
            <person name="Kohn T."/>
            <person name="Peeters S.H."/>
            <person name="Heuer A."/>
            <person name="Rast P."/>
            <person name="Oberbeckmann S."/>
            <person name="Bunk B."/>
            <person name="Jeske O."/>
            <person name="Meyerdierks A."/>
            <person name="Storesund J.E."/>
            <person name="Kallscheuer N."/>
            <person name="Luecker S."/>
            <person name="Lage O.M."/>
            <person name="Pohl T."/>
            <person name="Merkel B.J."/>
            <person name="Hornburger P."/>
            <person name="Mueller R.-W."/>
            <person name="Bruemmer F."/>
            <person name="Labrenz M."/>
            <person name="Spormann A.M."/>
            <person name="Op Den Camp H."/>
            <person name="Overmann J."/>
            <person name="Amann R."/>
            <person name="Jetten M.S.M."/>
            <person name="Mascher T."/>
            <person name="Medema M.H."/>
            <person name="Devos D.P."/>
            <person name="Kaster A.-K."/>
            <person name="Ovreas L."/>
            <person name="Rohde M."/>
            <person name="Galperin M.Y."/>
            <person name="Jogler C."/>
        </authorList>
    </citation>
    <scope>NUCLEOTIDE SEQUENCE [LARGE SCALE GENOMIC DNA]</scope>
    <source>
        <strain evidence="6 7">CA85</strain>
    </source>
</reference>
<keyword evidence="6" id="KW-0378">Hydrolase</keyword>
<evidence type="ECO:0000256" key="2">
    <source>
        <dbReference type="ARBA" id="ARBA00022840"/>
    </source>
</evidence>
<feature type="domain" description="ATPase AAA-3" evidence="4">
    <location>
        <begin position="40"/>
        <end position="170"/>
    </location>
</feature>
<dbReference type="InterPro" id="IPR041628">
    <property type="entry name" value="ChlI/MoxR_AAA_lid"/>
</dbReference>
<evidence type="ECO:0000256" key="1">
    <source>
        <dbReference type="ARBA" id="ARBA00022741"/>
    </source>
</evidence>
<accession>A0A5C5YKT3</accession>
<proteinExistence type="inferred from homology"/>
<dbReference type="Pfam" id="PF07726">
    <property type="entry name" value="AAA_3"/>
    <property type="match status" value="1"/>
</dbReference>
<sequence>MAPRSAFETCQLLRDNIAKVVLGKDDLIDLLIVATMAGEHVLLEDVPGVGKTLAAKALANSLNAKFTRLQFTPDLLPSDITGSMIYRSATGEFDFSPGPIFANVILADEINRAPPRTQSALLEAMSEGQVSVDGVTHRLPEPFIVIATQNPFEYQGTYMLPESQLDRFLLRTSVGYPAREMERMVLQSHQSGEPVDKLESVLSADDITAAQQAVGEVRFDDSLTAYLLDIVEATRRHEGFQVGVSTRGALSFYRGCQALAVLRGRDYVVPDDLKKLAVPTLAHRVLPEGIFQGGSRSVIEQQLADLIESIPVPV</sequence>
<dbReference type="AlphaFoldDB" id="A0A5C5YKT3"/>
<dbReference type="SUPFAM" id="SSF52540">
    <property type="entry name" value="P-loop containing nucleoside triphosphate hydrolases"/>
    <property type="match status" value="1"/>
</dbReference>
<evidence type="ECO:0000259" key="4">
    <source>
        <dbReference type="Pfam" id="PF07726"/>
    </source>
</evidence>
<feature type="domain" description="ChlI/MoxR AAA lid" evidence="5">
    <location>
        <begin position="233"/>
        <end position="293"/>
    </location>
</feature>
<dbReference type="Pfam" id="PF17863">
    <property type="entry name" value="AAA_lid_2"/>
    <property type="match status" value="1"/>
</dbReference>
<keyword evidence="7" id="KW-1185">Reference proteome</keyword>
<dbReference type="CDD" id="cd00009">
    <property type="entry name" value="AAA"/>
    <property type="match status" value="1"/>
</dbReference>
<keyword evidence="1" id="KW-0547">Nucleotide-binding</keyword>
<dbReference type="Proteomes" id="UP000318053">
    <property type="component" value="Unassembled WGS sequence"/>
</dbReference>
<dbReference type="Gene3D" id="1.10.8.80">
    <property type="entry name" value="Magnesium chelatase subunit I, C-Terminal domain"/>
    <property type="match status" value="1"/>
</dbReference>
<dbReference type="RefSeq" id="WP_186774716.1">
    <property type="nucleotide sequence ID" value="NZ_SJPK01000001.1"/>
</dbReference>
<evidence type="ECO:0000259" key="5">
    <source>
        <dbReference type="Pfam" id="PF17863"/>
    </source>
</evidence>
<dbReference type="PIRSF" id="PIRSF002849">
    <property type="entry name" value="AAA_ATPase_chaperone_MoxR_prd"/>
    <property type="match status" value="1"/>
</dbReference>
<name>A0A5C5YKT3_9BACT</name>
<dbReference type="GO" id="GO:0005524">
    <property type="term" value="F:ATP binding"/>
    <property type="evidence" value="ECO:0007669"/>
    <property type="project" value="UniProtKB-KW"/>
</dbReference>
<dbReference type="EMBL" id="SJPK01000001">
    <property type="protein sequence ID" value="TWT75429.1"/>
    <property type="molecule type" value="Genomic_DNA"/>
</dbReference>
<keyword evidence="2" id="KW-0067">ATP-binding</keyword>
<evidence type="ECO:0000256" key="3">
    <source>
        <dbReference type="ARBA" id="ARBA00061607"/>
    </source>
</evidence>
<comment type="similarity">
    <text evidence="3">Belongs to the MoxR family.</text>
</comment>